<keyword evidence="2 6" id="KW-0812">Transmembrane</keyword>
<feature type="transmembrane region" description="Helical" evidence="6">
    <location>
        <begin position="95"/>
        <end position="117"/>
    </location>
</feature>
<gene>
    <name evidence="8" type="ORF">EA472_11935</name>
</gene>
<feature type="domain" description="EamA" evidence="7">
    <location>
        <begin position="154"/>
        <end position="288"/>
    </location>
</feature>
<comment type="subcellular location">
    <subcellularLocation>
        <location evidence="1">Membrane</location>
        <topology evidence="1">Multi-pass membrane protein</topology>
    </subcellularLocation>
</comment>
<dbReference type="InterPro" id="IPR050638">
    <property type="entry name" value="AA-Vitamin_Transporters"/>
</dbReference>
<evidence type="ECO:0000256" key="1">
    <source>
        <dbReference type="ARBA" id="ARBA00004141"/>
    </source>
</evidence>
<feature type="region of interest" description="Disordered" evidence="5">
    <location>
        <begin position="295"/>
        <end position="328"/>
    </location>
</feature>
<feature type="transmembrane region" description="Helical" evidence="6">
    <location>
        <begin position="153"/>
        <end position="173"/>
    </location>
</feature>
<feature type="transmembrane region" description="Helical" evidence="6">
    <location>
        <begin position="68"/>
        <end position="89"/>
    </location>
</feature>
<accession>A0A3N6NKV6</accession>
<dbReference type="EMBL" id="REFZ01000007">
    <property type="protein sequence ID" value="RQG99932.1"/>
    <property type="molecule type" value="Genomic_DNA"/>
</dbReference>
<evidence type="ECO:0000256" key="5">
    <source>
        <dbReference type="SAM" id="MobiDB-lite"/>
    </source>
</evidence>
<feature type="transmembrane region" description="Helical" evidence="6">
    <location>
        <begin position="273"/>
        <end position="289"/>
    </location>
</feature>
<feature type="transmembrane region" description="Helical" evidence="6">
    <location>
        <begin position="250"/>
        <end position="267"/>
    </location>
</feature>
<feature type="transmembrane region" description="Helical" evidence="6">
    <location>
        <begin position="217"/>
        <end position="238"/>
    </location>
</feature>
<dbReference type="Pfam" id="PF00892">
    <property type="entry name" value="EamA"/>
    <property type="match status" value="2"/>
</dbReference>
<keyword evidence="3 6" id="KW-1133">Transmembrane helix</keyword>
<feature type="transmembrane region" description="Helical" evidence="6">
    <location>
        <begin position="33"/>
        <end position="56"/>
    </location>
</feature>
<feature type="domain" description="EamA" evidence="7">
    <location>
        <begin position="6"/>
        <end position="141"/>
    </location>
</feature>
<dbReference type="InterPro" id="IPR000620">
    <property type="entry name" value="EamA_dom"/>
</dbReference>
<dbReference type="SUPFAM" id="SSF103481">
    <property type="entry name" value="Multidrug resistance efflux transporter EmrE"/>
    <property type="match status" value="2"/>
</dbReference>
<evidence type="ECO:0000259" key="7">
    <source>
        <dbReference type="Pfam" id="PF00892"/>
    </source>
</evidence>
<feature type="transmembrane region" description="Helical" evidence="6">
    <location>
        <begin position="124"/>
        <end position="141"/>
    </location>
</feature>
<keyword evidence="9" id="KW-1185">Reference proteome</keyword>
<dbReference type="AlphaFoldDB" id="A0A3N6NKV6"/>
<proteinExistence type="predicted"/>
<dbReference type="GO" id="GO:0016020">
    <property type="term" value="C:membrane"/>
    <property type="evidence" value="ECO:0007669"/>
    <property type="project" value="UniProtKB-SubCell"/>
</dbReference>
<organism evidence="8 9">
    <name type="scientific">Natrarchaeobius chitinivorans</name>
    <dbReference type="NCBI Taxonomy" id="1679083"/>
    <lineage>
        <taxon>Archaea</taxon>
        <taxon>Methanobacteriati</taxon>
        <taxon>Methanobacteriota</taxon>
        <taxon>Stenosarchaea group</taxon>
        <taxon>Halobacteria</taxon>
        <taxon>Halobacteriales</taxon>
        <taxon>Natrialbaceae</taxon>
        <taxon>Natrarchaeobius</taxon>
    </lineage>
</organism>
<evidence type="ECO:0000256" key="3">
    <source>
        <dbReference type="ARBA" id="ARBA00022989"/>
    </source>
</evidence>
<name>A0A3N6NKV6_NATCH</name>
<protein>
    <submittedName>
        <fullName evidence="8">DMT family transporter</fullName>
    </submittedName>
</protein>
<evidence type="ECO:0000256" key="2">
    <source>
        <dbReference type="ARBA" id="ARBA00022692"/>
    </source>
</evidence>
<dbReference type="OrthoDB" id="17861at2157"/>
<feature type="compositionally biased region" description="Basic and acidic residues" evidence="5">
    <location>
        <begin position="306"/>
        <end position="328"/>
    </location>
</feature>
<feature type="transmembrane region" description="Helical" evidence="6">
    <location>
        <begin position="185"/>
        <end position="205"/>
    </location>
</feature>
<sequence>MDRRTLALFAISSLLFGGTFVAAKAGLEYVPPLLFVALRFDVAAVVVLGYVLATTARAELVPKTSGDVAAVFATGVLVIGLTNAFLFVGQQYATSAVAAIVFSLNPVLTPAFAAVILADERLSIRGATGIALGLVGVALVVGPDSTALLGGDAIGTLVLFAGATSAALGVVAIRRVETTLSSTVRLAWGLPLAAALSHALSLSAGESIASVTWTAEAVIAIGYLALFAGAIAYVAYFALLEAAGAIRTNLVFYVVPVVSALGGWALLGEAIEPLALVGFAFVFVGFAVLESDSIGKLSPHSGVESAFRRSTEHDRPRADEEPRGYRAD</sequence>
<comment type="caution">
    <text evidence="8">The sequence shown here is derived from an EMBL/GenBank/DDBJ whole genome shotgun (WGS) entry which is preliminary data.</text>
</comment>
<evidence type="ECO:0000256" key="4">
    <source>
        <dbReference type="ARBA" id="ARBA00023136"/>
    </source>
</evidence>
<reference evidence="8 9" key="1">
    <citation type="submission" date="2018-10" db="EMBL/GenBank/DDBJ databases">
        <title>Natrarchaeobius chitinivorans gen. nov., sp. nov., and Natrarchaeobius haloalkaliphilus sp. nov., alkaliphilic, chitin-utilizing haloarchaea from hypersaline alkaline lakes.</title>
        <authorList>
            <person name="Sorokin D.Y."/>
            <person name="Elcheninov A.G."/>
            <person name="Kostrikina N.A."/>
            <person name="Bale N.J."/>
            <person name="Sinninghe Damste J.S."/>
            <person name="Khijniak T.V."/>
            <person name="Kublanov I.V."/>
            <person name="Toshchakov S.V."/>
        </authorList>
    </citation>
    <scope>NUCLEOTIDE SEQUENCE [LARGE SCALE GENOMIC DNA]</scope>
    <source>
        <strain evidence="8 9">AArcht7</strain>
    </source>
</reference>
<evidence type="ECO:0000313" key="8">
    <source>
        <dbReference type="EMBL" id="RQG99932.1"/>
    </source>
</evidence>
<evidence type="ECO:0000313" key="9">
    <source>
        <dbReference type="Proteomes" id="UP000281431"/>
    </source>
</evidence>
<dbReference type="PANTHER" id="PTHR32322">
    <property type="entry name" value="INNER MEMBRANE TRANSPORTER"/>
    <property type="match status" value="1"/>
</dbReference>
<keyword evidence="4 6" id="KW-0472">Membrane</keyword>
<dbReference type="PANTHER" id="PTHR32322:SF2">
    <property type="entry name" value="EAMA DOMAIN-CONTAINING PROTEIN"/>
    <property type="match status" value="1"/>
</dbReference>
<dbReference type="InterPro" id="IPR037185">
    <property type="entry name" value="EmrE-like"/>
</dbReference>
<evidence type="ECO:0000256" key="6">
    <source>
        <dbReference type="SAM" id="Phobius"/>
    </source>
</evidence>
<dbReference type="Proteomes" id="UP000281431">
    <property type="component" value="Unassembled WGS sequence"/>
</dbReference>